<comment type="subcellular location">
    <subcellularLocation>
        <location evidence="1">Nucleus</location>
    </subcellularLocation>
</comment>
<organism evidence="5 6">
    <name type="scientific">Hermetia illucens</name>
    <name type="common">Black soldier fly</name>
    <dbReference type="NCBI Taxonomy" id="343691"/>
    <lineage>
        <taxon>Eukaryota</taxon>
        <taxon>Metazoa</taxon>
        <taxon>Ecdysozoa</taxon>
        <taxon>Arthropoda</taxon>
        <taxon>Hexapoda</taxon>
        <taxon>Insecta</taxon>
        <taxon>Pterygota</taxon>
        <taxon>Neoptera</taxon>
        <taxon>Endopterygota</taxon>
        <taxon>Diptera</taxon>
        <taxon>Brachycera</taxon>
        <taxon>Stratiomyomorpha</taxon>
        <taxon>Stratiomyidae</taxon>
        <taxon>Hermetiinae</taxon>
        <taxon>Hermetia</taxon>
    </lineage>
</organism>
<feature type="compositionally biased region" description="Acidic residues" evidence="4">
    <location>
        <begin position="168"/>
        <end position="190"/>
    </location>
</feature>
<dbReference type="EMBL" id="LR899010">
    <property type="protein sequence ID" value="CAD7080964.1"/>
    <property type="molecule type" value="Genomic_DNA"/>
</dbReference>
<name>A0A7R8UI29_HERIL</name>
<dbReference type="OrthoDB" id="5377312at2759"/>
<comment type="similarity">
    <text evidence="2">Belongs to the eukaryotic RPC7 RNA polymerase subunit family.</text>
</comment>
<accession>A0A7R8UI29</accession>
<reference evidence="5 6" key="1">
    <citation type="submission" date="2020-11" db="EMBL/GenBank/DDBJ databases">
        <authorList>
            <person name="Wallbank WR R."/>
            <person name="Pardo Diaz C."/>
            <person name="Kozak K."/>
            <person name="Martin S."/>
            <person name="Jiggins C."/>
            <person name="Moest M."/>
            <person name="Warren A I."/>
            <person name="Generalovic N T."/>
            <person name="Byers J.R.P. K."/>
            <person name="Montejo-Kovacevich G."/>
            <person name="Yen C E."/>
        </authorList>
    </citation>
    <scope>NUCLEOTIDE SEQUENCE [LARGE SCALE GENOMIC DNA]</scope>
</reference>
<evidence type="ECO:0000313" key="5">
    <source>
        <dbReference type="EMBL" id="CAD7080964.1"/>
    </source>
</evidence>
<dbReference type="PANTHER" id="PTHR15367:SF2">
    <property type="entry name" value="DNA-DIRECTED RNA POLYMERASE III SUBUNIT"/>
    <property type="match status" value="1"/>
</dbReference>
<keyword evidence="3" id="KW-0539">Nucleus</keyword>
<dbReference type="InterPro" id="IPR024661">
    <property type="entry name" value="RNA_pol_III_Rpc31"/>
</dbReference>
<keyword evidence="6" id="KW-1185">Reference proteome</keyword>
<dbReference type="AlphaFoldDB" id="A0A7R8UI29"/>
<feature type="compositionally biased region" description="Acidic residues" evidence="4">
    <location>
        <begin position="202"/>
        <end position="215"/>
    </location>
</feature>
<feature type="region of interest" description="Disordered" evidence="4">
    <location>
        <begin position="149"/>
        <end position="215"/>
    </location>
</feature>
<dbReference type="Proteomes" id="UP000594454">
    <property type="component" value="Chromosome 2"/>
</dbReference>
<feature type="compositionally biased region" description="Basic and acidic residues" evidence="4">
    <location>
        <begin position="149"/>
        <end position="162"/>
    </location>
</feature>
<sequence length="215" mass="24720">MAGRGRGRLGSSLTQEQLQVLGCVGKDIPSVPTAPPPTFPPLLSKPVPLENSTVQDYMTLWKEDFLTQMRDSPYHLEPAVHNNSNIQRYSDQFVNVLENSKQKSKVEIPWHLMPAELRPNWKRRKVATAPTLPKKKKENLIEDRLKVLEQKEKIDENPEKQAVHGSDSEEEKEEEEPEIDEDDEMDEENDYGNNYFDNGEAFNEEDDNLDDGPIY</sequence>
<dbReference type="GO" id="GO:0005666">
    <property type="term" value="C:RNA polymerase III complex"/>
    <property type="evidence" value="ECO:0007669"/>
    <property type="project" value="TreeGrafter"/>
</dbReference>
<dbReference type="FunCoup" id="A0A7R8UI29">
    <property type="interactions" value="258"/>
</dbReference>
<dbReference type="Pfam" id="PF11705">
    <property type="entry name" value="RNA_pol_3_Rpc31"/>
    <property type="match status" value="1"/>
</dbReference>
<evidence type="ECO:0000256" key="4">
    <source>
        <dbReference type="SAM" id="MobiDB-lite"/>
    </source>
</evidence>
<evidence type="ECO:0008006" key="7">
    <source>
        <dbReference type="Google" id="ProtNLM"/>
    </source>
</evidence>
<protein>
    <recommendedName>
        <fullName evidence="7">DNA-directed RNA polymerase III subunit</fullName>
    </recommendedName>
</protein>
<dbReference type="OMA" id="KDLHAPF"/>
<dbReference type="GO" id="GO:0006383">
    <property type="term" value="P:transcription by RNA polymerase III"/>
    <property type="evidence" value="ECO:0007669"/>
    <property type="project" value="InterPro"/>
</dbReference>
<evidence type="ECO:0000313" key="6">
    <source>
        <dbReference type="Proteomes" id="UP000594454"/>
    </source>
</evidence>
<gene>
    <name evidence="5" type="ORF">HERILL_LOCUS4094</name>
</gene>
<dbReference type="PANTHER" id="PTHR15367">
    <property type="entry name" value="DNA-DIRECTED RNA POLYMERASE III"/>
    <property type="match status" value="1"/>
</dbReference>
<evidence type="ECO:0000256" key="3">
    <source>
        <dbReference type="ARBA" id="ARBA00023242"/>
    </source>
</evidence>
<dbReference type="InParanoid" id="A0A7R8UI29"/>
<evidence type="ECO:0000256" key="2">
    <source>
        <dbReference type="ARBA" id="ARBA00008352"/>
    </source>
</evidence>
<evidence type="ECO:0000256" key="1">
    <source>
        <dbReference type="ARBA" id="ARBA00004123"/>
    </source>
</evidence>
<proteinExistence type="inferred from homology"/>